<dbReference type="InterPro" id="IPR006054">
    <property type="entry name" value="DnaQ"/>
</dbReference>
<evidence type="ECO:0000259" key="1">
    <source>
        <dbReference type="SMART" id="SM00479"/>
    </source>
</evidence>
<dbReference type="Proteomes" id="UP000628463">
    <property type="component" value="Unassembled WGS sequence"/>
</dbReference>
<dbReference type="InterPro" id="IPR013520">
    <property type="entry name" value="Ribonucl_H"/>
</dbReference>
<organism evidence="2 3">
    <name type="scientific">Lachnospira hominis</name>
    <name type="common">ex Liu et al. 2021</name>
    <dbReference type="NCBI Taxonomy" id="2763051"/>
    <lineage>
        <taxon>Bacteria</taxon>
        <taxon>Bacillati</taxon>
        <taxon>Bacillota</taxon>
        <taxon>Clostridia</taxon>
        <taxon>Lachnospirales</taxon>
        <taxon>Lachnospiraceae</taxon>
        <taxon>Lachnospira</taxon>
    </lineage>
</organism>
<name>A0ABR7FYM3_9FIRM</name>
<proteinExistence type="predicted"/>
<protein>
    <submittedName>
        <fullName evidence="2">DUF3072 domain-containing protein</fullName>
    </submittedName>
</protein>
<gene>
    <name evidence="2" type="ORF">H8S01_02140</name>
</gene>
<evidence type="ECO:0000313" key="3">
    <source>
        <dbReference type="Proteomes" id="UP000628463"/>
    </source>
</evidence>
<evidence type="ECO:0000313" key="2">
    <source>
        <dbReference type="EMBL" id="MBC5679765.1"/>
    </source>
</evidence>
<dbReference type="InterPro" id="IPR012337">
    <property type="entry name" value="RNaseH-like_sf"/>
</dbReference>
<dbReference type="PANTHER" id="PTHR30231">
    <property type="entry name" value="DNA POLYMERASE III SUBUNIT EPSILON"/>
    <property type="match status" value="1"/>
</dbReference>
<dbReference type="PANTHER" id="PTHR30231:SF41">
    <property type="entry name" value="DNA POLYMERASE III SUBUNIT EPSILON"/>
    <property type="match status" value="1"/>
</dbReference>
<dbReference type="CDD" id="cd06127">
    <property type="entry name" value="DEDDh"/>
    <property type="match status" value="1"/>
</dbReference>
<dbReference type="RefSeq" id="WP_021865207.1">
    <property type="nucleotide sequence ID" value="NZ_JACOPD010000001.1"/>
</dbReference>
<dbReference type="Pfam" id="PF11272">
    <property type="entry name" value="DUF3072"/>
    <property type="match status" value="1"/>
</dbReference>
<dbReference type="Gene3D" id="3.30.420.10">
    <property type="entry name" value="Ribonuclease H-like superfamily/Ribonuclease H"/>
    <property type="match status" value="1"/>
</dbReference>
<reference evidence="2 3" key="1">
    <citation type="submission" date="2020-08" db="EMBL/GenBank/DDBJ databases">
        <title>Genome public.</title>
        <authorList>
            <person name="Liu C."/>
            <person name="Sun Q."/>
        </authorList>
    </citation>
    <scope>NUCLEOTIDE SEQUENCE [LARGE SCALE GENOMIC DNA]</scope>
    <source>
        <strain evidence="2 3">NSJ-43</strain>
    </source>
</reference>
<dbReference type="NCBIfam" id="TIGR00573">
    <property type="entry name" value="dnaq"/>
    <property type="match status" value="1"/>
</dbReference>
<dbReference type="SMART" id="SM00479">
    <property type="entry name" value="EXOIII"/>
    <property type="match status" value="1"/>
</dbReference>
<accession>A0ABR7FYM3</accession>
<feature type="domain" description="Exonuclease" evidence="1">
    <location>
        <begin position="4"/>
        <end position="169"/>
    </location>
</feature>
<dbReference type="InterPro" id="IPR036397">
    <property type="entry name" value="RNaseH_sf"/>
</dbReference>
<dbReference type="SUPFAM" id="SSF53098">
    <property type="entry name" value="Ribonuclease H-like"/>
    <property type="match status" value="1"/>
</dbReference>
<dbReference type="InterPro" id="IPR021425">
    <property type="entry name" value="DUF3072"/>
</dbReference>
<comment type="caution">
    <text evidence="2">The sequence shown here is derived from an EMBL/GenBank/DDBJ whole genome shotgun (WGS) entry which is preliminary data.</text>
</comment>
<keyword evidence="3" id="KW-1185">Reference proteome</keyword>
<sequence length="233" mass="25829">MINTFVALDIETTGLNPAEDKIIEIGMAKISDGEIVDSYSTLVNPGIRISERITMITGITDDMVEGKPAITEIISDIVDFTKDMPILGHNVIFDYSFIKKAAVNSGLDFKKSGIDTLKLSRRLLPEVPHKTLEYLCGYFGIDAGNSHRAYDDALSAMKLYEKLHQIKPDDTGFDELIELNYSAKKDSPITAAQRKYLIALTEKHGLEPVEDIDALTKSRASKLIDNIISNYGK</sequence>
<dbReference type="EMBL" id="JACOPD010000001">
    <property type="protein sequence ID" value="MBC5679765.1"/>
    <property type="molecule type" value="Genomic_DNA"/>
</dbReference>
<dbReference type="Pfam" id="PF00929">
    <property type="entry name" value="RNase_T"/>
    <property type="match status" value="1"/>
</dbReference>